<organism evidence="2 3">
    <name type="scientific">Streptomyces xinghaiensis</name>
    <dbReference type="NCBI Taxonomy" id="1038928"/>
    <lineage>
        <taxon>Bacteria</taxon>
        <taxon>Bacillati</taxon>
        <taxon>Actinomycetota</taxon>
        <taxon>Actinomycetes</taxon>
        <taxon>Kitasatosporales</taxon>
        <taxon>Streptomycetaceae</taxon>
        <taxon>Streptomyces</taxon>
    </lineage>
</organism>
<feature type="domain" description="CHAT" evidence="1">
    <location>
        <begin position="607"/>
        <end position="859"/>
    </location>
</feature>
<evidence type="ECO:0000313" key="3">
    <source>
        <dbReference type="Proteomes" id="UP000028058"/>
    </source>
</evidence>
<dbReference type="Pfam" id="PF12770">
    <property type="entry name" value="CHAT"/>
    <property type="match status" value="1"/>
</dbReference>
<keyword evidence="3" id="KW-1185">Reference proteome</keyword>
<dbReference type="OrthoDB" id="8253226at2"/>
<dbReference type="AlphaFoldDB" id="A0A420UZ81"/>
<protein>
    <submittedName>
        <fullName evidence="2">CHAT domain-containing protein</fullName>
    </submittedName>
</protein>
<name>A0A420UZ81_9ACTN</name>
<dbReference type="EMBL" id="JNAD02000011">
    <property type="protein sequence ID" value="RKM93282.1"/>
    <property type="molecule type" value="Genomic_DNA"/>
</dbReference>
<accession>A0A420UZ81</accession>
<evidence type="ECO:0000313" key="2">
    <source>
        <dbReference type="EMBL" id="RKM93282.1"/>
    </source>
</evidence>
<evidence type="ECO:0000259" key="1">
    <source>
        <dbReference type="Pfam" id="PF12770"/>
    </source>
</evidence>
<dbReference type="Proteomes" id="UP000028058">
    <property type="component" value="Unassembled WGS sequence"/>
</dbReference>
<reference evidence="2 3" key="1">
    <citation type="journal article" date="2014" name="Genome Announc.">
        <title>Draft Genome Sequence of Streptomyces fradiae ATCC 19609, a Strain Highly Sensitive to Antibiotics.</title>
        <authorList>
            <person name="Bekker O.B."/>
            <person name="Klimina K.M."/>
            <person name="Vatlin A.A."/>
            <person name="Zakharevich N.V."/>
            <person name="Kasianov A.S."/>
            <person name="Danilenko V.N."/>
        </authorList>
    </citation>
    <scope>NUCLEOTIDE SEQUENCE [LARGE SCALE GENOMIC DNA]</scope>
    <source>
        <strain evidence="2 3">ATCC 19609</strain>
    </source>
</reference>
<dbReference type="RefSeq" id="WP_043468790.1">
    <property type="nucleotide sequence ID" value="NZ_CP134822.1"/>
</dbReference>
<proteinExistence type="predicted"/>
<sequence length="877" mass="95349">MHGGPFYDLLPAEHLAQDVLPALSFDAQVYFFCEGCGMFLRSNPSHGAVPDALHRPPRCPSCGTAVLEQRLFVYRIRLSCDDCGHGFGALTTRFFFTPVCPECGSERCTQTSAEPHTDLPQAVLDLKDARARESRAWGLDAAADEAELSRELRVLLSAPANPDAIRYLVPAALFAGRLATWNHYRSETWRLRNLEGILLHQFHRRTGVVHAGLHAFGTLAALAEGADAPEDPVSRGMVGYNAAAAGFTFLNNVHGAVLSEDPEEIRSRSLRLAENARASFEADGSLDPEVRSVEIARINYLLGDITRKPTAGPDRLCKAVRHFDAALAEPAIPAPLRTDIADSRANTLEDLHRLDPGGTAPVRREIDYSGPDWAALPVHDRCIWLHRAANQLEVDGDDAAAEEALRRVADLAATELRTTPDATLVPAVRHYHRYFDELARVNIRLGRPLVALEAVEEARALIVLRQTTPAEQARKELAKASFTKLLTNLLTTPPDAPRFSAFRAPRRPERRPRPLTDAALRGLTDSGWPADTAICSYVFASGTVSVVIAVPAGDGWRVEGAQWPVNVDVLLESSAVSEMAHAARFRSRRMAAYCAKASPVLLKGLVPLLRDSGVHRVAISAPGVFSQIPFEGLEVDGVPFGEEFEVFLTPSLRSAAALARRSTPGTGPGRVFVANYRGADLPESSAESEQIMTVWGDRADLLDPGVQRKAELLDTISADPYELLHFACHGSFDPASETRSALHFGAPPGGRPLVLEARELAGRALPRSPVVVLSACQSALTSWSLSGDCIGLTGALLRMGARGVVGSRWAVFDDSARVFMDHLHTEISRGASPQRAVTLTQRRMRATHAIDDWAAFSYLGLPDLTKTNRPTKGPSRR</sequence>
<comment type="caution">
    <text evidence="2">The sequence shown here is derived from an EMBL/GenBank/DDBJ whole genome shotgun (WGS) entry which is preliminary data.</text>
</comment>
<dbReference type="InterPro" id="IPR024983">
    <property type="entry name" value="CHAT_dom"/>
</dbReference>
<gene>
    <name evidence="2" type="ORF">SFRA_022580</name>
</gene>